<dbReference type="Proteomes" id="UP000196331">
    <property type="component" value="Unassembled WGS sequence"/>
</dbReference>
<gene>
    <name evidence="1" type="ORF">CZ787_13590</name>
</gene>
<accession>A0A1R4I2Z2</accession>
<evidence type="ECO:0000313" key="1">
    <source>
        <dbReference type="EMBL" id="SJN14128.1"/>
    </source>
</evidence>
<dbReference type="EMBL" id="FUKM01000053">
    <property type="protein sequence ID" value="SJN14128.1"/>
    <property type="molecule type" value="Genomic_DNA"/>
</dbReference>
<comment type="caution">
    <text evidence="1">The sequence shown here is derived from an EMBL/GenBank/DDBJ whole genome shotgun (WGS) entry which is preliminary data.</text>
</comment>
<dbReference type="AlphaFoldDB" id="A0A1R4I2Z2"/>
<organism evidence="1 2">
    <name type="scientific">Halomonas citrativorans</name>
    <dbReference type="NCBI Taxonomy" id="2742612"/>
    <lineage>
        <taxon>Bacteria</taxon>
        <taxon>Pseudomonadati</taxon>
        <taxon>Pseudomonadota</taxon>
        <taxon>Gammaproteobacteria</taxon>
        <taxon>Oceanospirillales</taxon>
        <taxon>Halomonadaceae</taxon>
        <taxon>Halomonas</taxon>
    </lineage>
</organism>
<proteinExistence type="predicted"/>
<protein>
    <submittedName>
        <fullName evidence="1">Uncharacterized protein</fullName>
    </submittedName>
</protein>
<sequence>MSLGMSYPSYWLCQGCGALGLLSIGKDLRLSRALTTIELQA</sequence>
<reference evidence="1 2" key="1">
    <citation type="submission" date="2017-02" db="EMBL/GenBank/DDBJ databases">
        <authorList>
            <person name="Dridi B."/>
        </authorList>
    </citation>
    <scope>NUCLEOTIDE SEQUENCE [LARGE SCALE GENOMIC DNA]</scope>
    <source>
        <strain evidence="1 2">JB380</strain>
    </source>
</reference>
<name>A0A1R4I2Z2_9GAMM</name>
<evidence type="ECO:0000313" key="2">
    <source>
        <dbReference type="Proteomes" id="UP000196331"/>
    </source>
</evidence>